<accession>A0A395UZ01</accession>
<dbReference type="Gene3D" id="2.160.10.10">
    <property type="entry name" value="Hexapeptide repeat proteins"/>
    <property type="match status" value="1"/>
</dbReference>
<gene>
    <name evidence="7" type="primary">glgD</name>
    <name evidence="13" type="ORF">DW028_02715</name>
    <name evidence="12" type="ORF">DW172_12575</name>
    <name evidence="11" type="ORF">DW753_08945</name>
    <name evidence="10" type="ORF">DW775_05450</name>
    <name evidence="9" type="ORF">DW848_04035</name>
    <name evidence="8" type="ORF">DWW89_06365</name>
    <name evidence="7" type="ORF">DWY38_10830</name>
    <name evidence="6" type="ORF">DXB99_03925</name>
    <name evidence="5" type="ORF">DXD13_07010</name>
</gene>
<dbReference type="EMBL" id="QSHU01000003">
    <property type="protein sequence ID" value="RHC40843.1"/>
    <property type="molecule type" value="Genomic_DNA"/>
</dbReference>
<dbReference type="EMBL" id="QSQP01000007">
    <property type="protein sequence ID" value="RGK43331.1"/>
    <property type="molecule type" value="Genomic_DNA"/>
</dbReference>
<evidence type="ECO:0000313" key="14">
    <source>
        <dbReference type="Proteomes" id="UP000260758"/>
    </source>
</evidence>
<dbReference type="Proteomes" id="UP000266066">
    <property type="component" value="Unassembled WGS sequence"/>
</dbReference>
<evidence type="ECO:0000313" key="8">
    <source>
        <dbReference type="EMBL" id="RGU26063.1"/>
    </source>
</evidence>
<dbReference type="InterPro" id="IPR005835">
    <property type="entry name" value="NTP_transferase_dom"/>
</dbReference>
<evidence type="ECO:0000313" key="17">
    <source>
        <dbReference type="Proteomes" id="UP000283297"/>
    </source>
</evidence>
<dbReference type="GO" id="GO:0005978">
    <property type="term" value="P:glycogen biosynthetic process"/>
    <property type="evidence" value="ECO:0007669"/>
    <property type="project" value="UniProtKB-KW"/>
</dbReference>
<evidence type="ECO:0000313" key="6">
    <source>
        <dbReference type="EMBL" id="RGM73273.1"/>
    </source>
</evidence>
<dbReference type="InterPro" id="IPR011832">
    <property type="entry name" value="GlgDAde_trans"/>
</dbReference>
<dbReference type="EMBL" id="QRUJ01000011">
    <property type="protein sequence ID" value="RGR53734.1"/>
    <property type="molecule type" value="Genomic_DNA"/>
</dbReference>
<reference evidence="14 15" key="1">
    <citation type="submission" date="2018-08" db="EMBL/GenBank/DDBJ databases">
        <title>A genome reference for cultivated species of the human gut microbiota.</title>
        <authorList>
            <person name="Zou Y."/>
            <person name="Xue W."/>
            <person name="Luo G."/>
        </authorList>
    </citation>
    <scope>NUCLEOTIDE SEQUENCE [LARGE SCALE GENOMIC DNA]</scope>
    <source>
        <strain evidence="8 18">AF17-27</strain>
        <strain evidence="7 16">AF25-15</strain>
        <strain evidence="13 17">AF38-24</strain>
        <strain evidence="12 21">AM16-11</strain>
        <strain evidence="11 20">AM29-10</strain>
        <strain evidence="10 19">AM30-13AC</strain>
        <strain evidence="9 22">AM36-3AA</strain>
        <strain evidence="6 14">OM07-13</strain>
        <strain evidence="5 15">TF11-15AC</strain>
    </source>
</reference>
<dbReference type="GO" id="GO:0008878">
    <property type="term" value="F:glucose-1-phosphate adenylyltransferase activity"/>
    <property type="evidence" value="ECO:0007669"/>
    <property type="project" value="UniProtKB-EC"/>
</dbReference>
<dbReference type="InterPro" id="IPR056818">
    <property type="entry name" value="GlmU/GlgC-like_hexapep"/>
</dbReference>
<evidence type="ECO:0000313" key="12">
    <source>
        <dbReference type="EMBL" id="RHI19258.1"/>
    </source>
</evidence>
<dbReference type="Proteomes" id="UP000285290">
    <property type="component" value="Unassembled WGS sequence"/>
</dbReference>
<dbReference type="SUPFAM" id="SSF53448">
    <property type="entry name" value="Nucleotide-diphospho-sugar transferases"/>
    <property type="match status" value="1"/>
</dbReference>
<dbReference type="EMBL" id="QSJS01000005">
    <property type="protein sequence ID" value="RHD96076.1"/>
    <property type="molecule type" value="Genomic_DNA"/>
</dbReference>
<evidence type="ECO:0000313" key="7">
    <source>
        <dbReference type="EMBL" id="RGR53734.1"/>
    </source>
</evidence>
<dbReference type="Pfam" id="PF24894">
    <property type="entry name" value="Hexapep_GlmU"/>
    <property type="match status" value="1"/>
</dbReference>
<dbReference type="EMBL" id="QSKC01000010">
    <property type="protein sequence ID" value="RHE31760.1"/>
    <property type="molecule type" value="Genomic_DNA"/>
</dbReference>
<dbReference type="EC" id="2.7.7.27" evidence="7"/>
<dbReference type="PANTHER" id="PTHR43523:SF6">
    <property type="entry name" value="GLYCOGEN BIOSYNTHESIS PROTEIN GLGD"/>
    <property type="match status" value="1"/>
</dbReference>
<dbReference type="InterPro" id="IPR011004">
    <property type="entry name" value="Trimer_LpxA-like_sf"/>
</dbReference>
<evidence type="ECO:0000259" key="3">
    <source>
        <dbReference type="Pfam" id="PF00483"/>
    </source>
</evidence>
<evidence type="ECO:0000313" key="15">
    <source>
        <dbReference type="Proteomes" id="UP000261052"/>
    </source>
</evidence>
<keyword evidence="7" id="KW-0808">Transferase</keyword>
<sequence>MLNMNNEEALAVIFANSYDALIPEMVSERLMASIPFAGRYRLCDFLISSMVHSGIDNISLIVKKNYHSLMDHLGSGQEFDLARKNGGINIVPPYAQKQIKVYEGRVEAIESLKGYLRKCTQKYVIMADANYVFNFDFRELIEAHKTTGADITAMYRKQEVPKVFLRPNGNNDEMYYTFDIDDGRIKKIYINDRDMGKVNFGMNIYIMEKEQLIRIVDDAFVHGYSYFTRDLMATNTDSLNIQAYEYTGYASQITDMKSYFEENMKLLDEDNREALFKSGNSIYTKIRDDNPTRYINGSKAKNVMVADGCVIEGTVENSILSRGVKIGKNAKVKNCILLQDTVIEDGANLEYVITDKNVRVSRNRSLTGNDSFQVYVAKGQTV</sequence>
<evidence type="ECO:0000313" key="13">
    <source>
        <dbReference type="EMBL" id="RHL31337.1"/>
    </source>
</evidence>
<evidence type="ECO:0000313" key="19">
    <source>
        <dbReference type="Proteomes" id="UP000284835"/>
    </source>
</evidence>
<evidence type="ECO:0000313" key="18">
    <source>
        <dbReference type="Proteomes" id="UP000283765"/>
    </source>
</evidence>
<dbReference type="Proteomes" id="UP000283297">
    <property type="component" value="Unassembled WGS sequence"/>
</dbReference>
<dbReference type="CDD" id="cd04651">
    <property type="entry name" value="LbH_G1P_AT_C"/>
    <property type="match status" value="1"/>
</dbReference>
<dbReference type="Gene3D" id="3.90.550.10">
    <property type="entry name" value="Spore Coat Polysaccharide Biosynthesis Protein SpsA, Chain A"/>
    <property type="match status" value="1"/>
</dbReference>
<evidence type="ECO:0000313" key="22">
    <source>
        <dbReference type="Proteomes" id="UP000286104"/>
    </source>
</evidence>
<evidence type="ECO:0000313" key="20">
    <source>
        <dbReference type="Proteomes" id="UP000285290"/>
    </source>
</evidence>
<dbReference type="EMBL" id="QRXR01000008">
    <property type="protein sequence ID" value="RGU26063.1"/>
    <property type="molecule type" value="Genomic_DNA"/>
</dbReference>
<evidence type="ECO:0000313" key="5">
    <source>
        <dbReference type="EMBL" id="RGK43331.1"/>
    </source>
</evidence>
<protein>
    <submittedName>
        <fullName evidence="7">Glucose-1-phosphate adenylyltransferase subunit GlgD</fullName>
        <ecNumber evidence="7">2.7.7.27</ecNumber>
    </submittedName>
</protein>
<dbReference type="NCBIfam" id="TIGR02092">
    <property type="entry name" value="glgD"/>
    <property type="match status" value="1"/>
</dbReference>
<feature type="domain" description="Glucose-1-phosphate adenylyltransferase/Bifunctional protein GlmU-like C-terminal hexapeptide" evidence="4">
    <location>
        <begin position="298"/>
        <end position="364"/>
    </location>
</feature>
<dbReference type="EMBL" id="QRKN01000012">
    <property type="protein sequence ID" value="RHI19258.1"/>
    <property type="molecule type" value="Genomic_DNA"/>
</dbReference>
<organism evidence="7 16">
    <name type="scientific">Agathobacter rectalis</name>
    <dbReference type="NCBI Taxonomy" id="39491"/>
    <lineage>
        <taxon>Bacteria</taxon>
        <taxon>Bacillati</taxon>
        <taxon>Bacillota</taxon>
        <taxon>Clostridia</taxon>
        <taxon>Lachnospirales</taxon>
        <taxon>Lachnospiraceae</taxon>
        <taxon>Agathobacter</taxon>
    </lineage>
</organism>
<evidence type="ECO:0000313" key="16">
    <source>
        <dbReference type="Proteomes" id="UP000266066"/>
    </source>
</evidence>
<evidence type="ECO:0000313" key="21">
    <source>
        <dbReference type="Proteomes" id="UP000285865"/>
    </source>
</evidence>
<evidence type="ECO:0000259" key="4">
    <source>
        <dbReference type="Pfam" id="PF24894"/>
    </source>
</evidence>
<evidence type="ECO:0000256" key="2">
    <source>
        <dbReference type="ARBA" id="ARBA00023056"/>
    </source>
</evidence>
<dbReference type="Proteomes" id="UP000261052">
    <property type="component" value="Unassembled WGS sequence"/>
</dbReference>
<dbReference type="Proteomes" id="UP000285865">
    <property type="component" value="Unassembled WGS sequence"/>
</dbReference>
<dbReference type="AlphaFoldDB" id="A0A395UZ01"/>
<dbReference type="Proteomes" id="UP000283765">
    <property type="component" value="Unassembled WGS sequence"/>
</dbReference>
<keyword evidence="2" id="KW-0320">Glycogen biosynthesis</keyword>
<evidence type="ECO:0000313" key="11">
    <source>
        <dbReference type="EMBL" id="RHE31760.1"/>
    </source>
</evidence>
<keyword evidence="7" id="KW-0548">Nucleotidyltransferase</keyword>
<name>A0A395UZ01_9FIRM</name>
<feature type="domain" description="Nucleotidyl transferase" evidence="3">
    <location>
        <begin position="34"/>
        <end position="156"/>
    </location>
</feature>
<dbReference type="PANTHER" id="PTHR43523">
    <property type="entry name" value="GLUCOSE-1-PHOSPHATE ADENYLYLTRANSFERASE-RELATED"/>
    <property type="match status" value="1"/>
</dbReference>
<dbReference type="RefSeq" id="WP_117685810.1">
    <property type="nucleotide sequence ID" value="NZ_JAQDCR010000012.1"/>
</dbReference>
<dbReference type="EMBL" id="QSTP01000002">
    <property type="protein sequence ID" value="RGM73273.1"/>
    <property type="molecule type" value="Genomic_DNA"/>
</dbReference>
<comment type="similarity">
    <text evidence="1">Belongs to the bacterial/plant glucose-1-phosphate adenylyltransferase family.</text>
</comment>
<dbReference type="Pfam" id="PF00483">
    <property type="entry name" value="NTP_transferase"/>
    <property type="match status" value="1"/>
</dbReference>
<dbReference type="Proteomes" id="UP000286104">
    <property type="component" value="Unassembled WGS sequence"/>
</dbReference>
<dbReference type="SUPFAM" id="SSF51161">
    <property type="entry name" value="Trimeric LpxA-like enzymes"/>
    <property type="match status" value="1"/>
</dbReference>
<dbReference type="InterPro" id="IPR011831">
    <property type="entry name" value="ADP-Glc_PPase"/>
</dbReference>
<dbReference type="EMBL" id="QRON01000001">
    <property type="protein sequence ID" value="RHL31337.1"/>
    <property type="molecule type" value="Genomic_DNA"/>
</dbReference>
<dbReference type="Proteomes" id="UP000284835">
    <property type="component" value="Unassembled WGS sequence"/>
</dbReference>
<dbReference type="InterPro" id="IPR029044">
    <property type="entry name" value="Nucleotide-diphossugar_trans"/>
</dbReference>
<evidence type="ECO:0000313" key="10">
    <source>
        <dbReference type="EMBL" id="RHD96076.1"/>
    </source>
</evidence>
<proteinExistence type="inferred from homology"/>
<comment type="caution">
    <text evidence="7">The sequence shown here is derived from an EMBL/GenBank/DDBJ whole genome shotgun (WGS) entry which is preliminary data.</text>
</comment>
<evidence type="ECO:0000256" key="1">
    <source>
        <dbReference type="ARBA" id="ARBA00010443"/>
    </source>
</evidence>
<evidence type="ECO:0000313" key="9">
    <source>
        <dbReference type="EMBL" id="RHC40843.1"/>
    </source>
</evidence>
<dbReference type="Proteomes" id="UP000260758">
    <property type="component" value="Unassembled WGS sequence"/>
</dbReference>